<dbReference type="PANTHER" id="PTHR42847">
    <property type="entry name" value="ALKANESULFONATE MONOOXYGENASE"/>
    <property type="match status" value="1"/>
</dbReference>
<proteinExistence type="predicted"/>
<accession>A0ABN1H3J1</accession>
<dbReference type="InterPro" id="IPR036661">
    <property type="entry name" value="Luciferase-like_sf"/>
</dbReference>
<dbReference type="SUPFAM" id="SSF51679">
    <property type="entry name" value="Bacterial luciferase-like"/>
    <property type="match status" value="1"/>
</dbReference>
<keyword evidence="3" id="KW-0560">Oxidoreductase</keyword>
<evidence type="ECO:0000256" key="1">
    <source>
        <dbReference type="ARBA" id="ARBA00022630"/>
    </source>
</evidence>
<evidence type="ECO:0000259" key="5">
    <source>
        <dbReference type="Pfam" id="PF00296"/>
    </source>
</evidence>
<evidence type="ECO:0000256" key="4">
    <source>
        <dbReference type="ARBA" id="ARBA00023033"/>
    </source>
</evidence>
<reference evidence="6 7" key="1">
    <citation type="journal article" date="2019" name="Int. J. Syst. Evol. Microbiol.">
        <title>The Global Catalogue of Microorganisms (GCM) 10K type strain sequencing project: providing services to taxonomists for standard genome sequencing and annotation.</title>
        <authorList>
            <consortium name="The Broad Institute Genomics Platform"/>
            <consortium name="The Broad Institute Genome Sequencing Center for Infectious Disease"/>
            <person name="Wu L."/>
            <person name="Ma J."/>
        </authorList>
    </citation>
    <scope>NUCLEOTIDE SEQUENCE [LARGE SCALE GENOMIC DNA]</scope>
    <source>
        <strain evidence="6 7">JCM 10671</strain>
    </source>
</reference>
<dbReference type="InterPro" id="IPR019921">
    <property type="entry name" value="Lucif-like_OxRdtase_Rv2161c"/>
</dbReference>
<organism evidence="6 7">
    <name type="scientific">Sporichthya brevicatena</name>
    <dbReference type="NCBI Taxonomy" id="171442"/>
    <lineage>
        <taxon>Bacteria</taxon>
        <taxon>Bacillati</taxon>
        <taxon>Actinomycetota</taxon>
        <taxon>Actinomycetes</taxon>
        <taxon>Sporichthyales</taxon>
        <taxon>Sporichthyaceae</taxon>
        <taxon>Sporichthya</taxon>
    </lineage>
</organism>
<dbReference type="Gene3D" id="3.20.20.30">
    <property type="entry name" value="Luciferase-like domain"/>
    <property type="match status" value="1"/>
</dbReference>
<feature type="domain" description="Luciferase-like" evidence="5">
    <location>
        <begin position="14"/>
        <end position="244"/>
    </location>
</feature>
<dbReference type="Proteomes" id="UP001500957">
    <property type="component" value="Unassembled WGS sequence"/>
</dbReference>
<dbReference type="RefSeq" id="WP_344607010.1">
    <property type="nucleotide sequence ID" value="NZ_BAAAHE010000030.1"/>
</dbReference>
<dbReference type="PANTHER" id="PTHR42847:SF4">
    <property type="entry name" value="ALKANESULFONATE MONOOXYGENASE-RELATED"/>
    <property type="match status" value="1"/>
</dbReference>
<dbReference type="InterPro" id="IPR011251">
    <property type="entry name" value="Luciferase-like_dom"/>
</dbReference>
<dbReference type="EMBL" id="BAAAHE010000030">
    <property type="protein sequence ID" value="GAA0628031.1"/>
    <property type="molecule type" value="Genomic_DNA"/>
</dbReference>
<sequence>MELGFALPYAGRWATPANQATVARRAEELGWSCLWTSQRLLYPDSPRDSFPAAPGPTWPATIRSVVDPITPLAYVAALTSRIRLGTCSLMLPLFSPVLLAKQLATLDVLSGGRLDVGVSLGWSQDEYAAVGTPFVRRGARFDAYLEALVATWTGEAAANEFVTLPPGEVLPAPVQRPHPPLFVGGYTENALRRAVRFGRGHLVGSLPLDRVPEVRARLSEFALAGGRDPAELALVCRGVTVVTAAPMAPGGKPLTGTVEQIAADVERYAAAGVDHLFLDLNFDPAVGTLDSDPAAALDTALAVLEGVTV</sequence>
<evidence type="ECO:0000313" key="7">
    <source>
        <dbReference type="Proteomes" id="UP001500957"/>
    </source>
</evidence>
<dbReference type="InterPro" id="IPR050172">
    <property type="entry name" value="SsuD_RutA_monooxygenase"/>
</dbReference>
<evidence type="ECO:0000256" key="2">
    <source>
        <dbReference type="ARBA" id="ARBA00022643"/>
    </source>
</evidence>
<keyword evidence="4" id="KW-0503">Monooxygenase</keyword>
<dbReference type="NCBIfam" id="TIGR03619">
    <property type="entry name" value="F420_Rv2161c"/>
    <property type="match status" value="1"/>
</dbReference>
<keyword evidence="1" id="KW-0285">Flavoprotein</keyword>
<name>A0ABN1H3J1_9ACTN</name>
<protein>
    <submittedName>
        <fullName evidence="6">TIGR03619 family F420-dependent LLM class oxidoreductase</fullName>
    </submittedName>
</protein>
<gene>
    <name evidence="6" type="ORF">GCM10009547_34550</name>
</gene>
<keyword evidence="7" id="KW-1185">Reference proteome</keyword>
<dbReference type="Pfam" id="PF00296">
    <property type="entry name" value="Bac_luciferase"/>
    <property type="match status" value="1"/>
</dbReference>
<comment type="caution">
    <text evidence="6">The sequence shown here is derived from an EMBL/GenBank/DDBJ whole genome shotgun (WGS) entry which is preliminary data.</text>
</comment>
<keyword evidence="2" id="KW-0288">FMN</keyword>
<evidence type="ECO:0000256" key="3">
    <source>
        <dbReference type="ARBA" id="ARBA00023002"/>
    </source>
</evidence>
<evidence type="ECO:0000313" key="6">
    <source>
        <dbReference type="EMBL" id="GAA0628031.1"/>
    </source>
</evidence>